<accession>A0A918G0P7</accession>
<organism evidence="3 4">
    <name type="scientific">Streptomyces humidus</name>
    <dbReference type="NCBI Taxonomy" id="52259"/>
    <lineage>
        <taxon>Bacteria</taxon>
        <taxon>Bacillati</taxon>
        <taxon>Actinomycetota</taxon>
        <taxon>Actinomycetes</taxon>
        <taxon>Kitasatosporales</taxon>
        <taxon>Streptomycetaceae</taxon>
        <taxon>Streptomyces</taxon>
    </lineage>
</organism>
<dbReference type="Gene3D" id="3.40.50.10140">
    <property type="entry name" value="Toll/interleukin-1 receptor homology (TIR) domain"/>
    <property type="match status" value="1"/>
</dbReference>
<feature type="region of interest" description="Disordered" evidence="1">
    <location>
        <begin position="155"/>
        <end position="174"/>
    </location>
</feature>
<reference evidence="3" key="2">
    <citation type="submission" date="2020-09" db="EMBL/GenBank/DDBJ databases">
        <authorList>
            <person name="Sun Q."/>
            <person name="Ohkuma M."/>
        </authorList>
    </citation>
    <scope>NUCLEOTIDE SEQUENCE</scope>
    <source>
        <strain evidence="3">JCM 4386</strain>
    </source>
</reference>
<dbReference type="InterPro" id="IPR000157">
    <property type="entry name" value="TIR_dom"/>
</dbReference>
<sequence length="206" mass="22863">MTGIFINYRTGDGEKAAVLIDNELLRVFGDDQVFRDRRAMEPGTHFPPELERRLEASTVVLVLIGHDWLKVTDRAGNRRIDDPKDYVHYEIRRSLDRGKKVVPLLLDGAPLPTREELPPPLAQLAEQQISQLSIPYAHEQMEPIVRFLKRHVPPLPAEQGSPQPGAAPKYQVGSVDRGVVGDGGIYIEHDHSGAHRPDGAPGGRPA</sequence>
<evidence type="ECO:0000259" key="2">
    <source>
        <dbReference type="PROSITE" id="PS50104"/>
    </source>
</evidence>
<gene>
    <name evidence="3" type="ORF">GCM10010269_53580</name>
</gene>
<evidence type="ECO:0000313" key="3">
    <source>
        <dbReference type="EMBL" id="GGS07831.1"/>
    </source>
</evidence>
<dbReference type="InterPro" id="IPR035897">
    <property type="entry name" value="Toll_tir_struct_dom_sf"/>
</dbReference>
<feature type="region of interest" description="Disordered" evidence="1">
    <location>
        <begin position="181"/>
        <end position="206"/>
    </location>
</feature>
<protein>
    <recommendedName>
        <fullName evidence="2">TIR domain-containing protein</fullName>
    </recommendedName>
</protein>
<evidence type="ECO:0000256" key="1">
    <source>
        <dbReference type="SAM" id="MobiDB-lite"/>
    </source>
</evidence>
<dbReference type="SUPFAM" id="SSF52200">
    <property type="entry name" value="Toll/Interleukin receptor TIR domain"/>
    <property type="match status" value="1"/>
</dbReference>
<keyword evidence="4" id="KW-1185">Reference proteome</keyword>
<dbReference type="Pfam" id="PF13676">
    <property type="entry name" value="TIR_2"/>
    <property type="match status" value="1"/>
</dbReference>
<evidence type="ECO:0000313" key="4">
    <source>
        <dbReference type="Proteomes" id="UP000606194"/>
    </source>
</evidence>
<feature type="domain" description="TIR" evidence="2">
    <location>
        <begin position="1"/>
        <end position="152"/>
    </location>
</feature>
<dbReference type="GO" id="GO:0007165">
    <property type="term" value="P:signal transduction"/>
    <property type="evidence" value="ECO:0007669"/>
    <property type="project" value="InterPro"/>
</dbReference>
<feature type="compositionally biased region" description="Basic and acidic residues" evidence="1">
    <location>
        <begin position="187"/>
        <end position="198"/>
    </location>
</feature>
<reference evidence="3" key="1">
    <citation type="journal article" date="2014" name="Int. J. Syst. Evol. Microbiol.">
        <title>Complete genome sequence of Corynebacterium casei LMG S-19264T (=DSM 44701T), isolated from a smear-ripened cheese.</title>
        <authorList>
            <consortium name="US DOE Joint Genome Institute (JGI-PGF)"/>
            <person name="Walter F."/>
            <person name="Albersmeier A."/>
            <person name="Kalinowski J."/>
            <person name="Ruckert C."/>
        </authorList>
    </citation>
    <scope>NUCLEOTIDE SEQUENCE</scope>
    <source>
        <strain evidence="3">JCM 4386</strain>
    </source>
</reference>
<comment type="caution">
    <text evidence="3">The sequence shown here is derived from an EMBL/GenBank/DDBJ whole genome shotgun (WGS) entry which is preliminary data.</text>
</comment>
<dbReference type="AlphaFoldDB" id="A0A918G0P7"/>
<proteinExistence type="predicted"/>
<dbReference type="EMBL" id="BMTL01000024">
    <property type="protein sequence ID" value="GGS07831.1"/>
    <property type="molecule type" value="Genomic_DNA"/>
</dbReference>
<name>A0A918G0P7_9ACTN</name>
<dbReference type="Proteomes" id="UP000606194">
    <property type="component" value="Unassembled WGS sequence"/>
</dbReference>
<dbReference type="RefSeq" id="WP_190151883.1">
    <property type="nucleotide sequence ID" value="NZ_BMTL01000024.1"/>
</dbReference>
<dbReference type="PROSITE" id="PS50104">
    <property type="entry name" value="TIR"/>
    <property type="match status" value="1"/>
</dbReference>